<keyword evidence="1" id="KW-0732">Signal</keyword>
<dbReference type="AlphaFoldDB" id="A0A561PW65"/>
<accession>A0A561PW65</accession>
<gene>
    <name evidence="2" type="ORF">FHW36_102107</name>
</gene>
<reference evidence="2 3" key="1">
    <citation type="submission" date="2019-06" db="EMBL/GenBank/DDBJ databases">
        <title>Sorghum-associated microbial communities from plants grown in Nebraska, USA.</title>
        <authorList>
            <person name="Schachtman D."/>
        </authorList>
    </citation>
    <scope>NUCLEOTIDE SEQUENCE [LARGE SCALE GENOMIC DNA]</scope>
    <source>
        <strain evidence="2 3">1209</strain>
    </source>
</reference>
<name>A0A561PW65_9BACT</name>
<protein>
    <submittedName>
        <fullName evidence="2">Uncharacterized protein</fullName>
    </submittedName>
</protein>
<dbReference type="OrthoDB" id="5522619at2"/>
<proteinExistence type="predicted"/>
<dbReference type="Proteomes" id="UP000320811">
    <property type="component" value="Unassembled WGS sequence"/>
</dbReference>
<feature type="chain" id="PRO_5021700119" evidence="1">
    <location>
        <begin position="24"/>
        <end position="142"/>
    </location>
</feature>
<keyword evidence="3" id="KW-1185">Reference proteome</keyword>
<sequence length="142" mass="15335">MICHFRKISCVLLLTTQMGNATAQKEIASLPAANDSSYGYTAANPVKLKKGNVERSILHTMDYLAGLVTADNQALVLIKRISVPAPGRSATAVSERFGVAKPGILDKYVFVTATSKDTITLFVDIYNKSKTMIPAGLKYVQP</sequence>
<dbReference type="EMBL" id="VIWO01000002">
    <property type="protein sequence ID" value="TWF42352.1"/>
    <property type="molecule type" value="Genomic_DNA"/>
</dbReference>
<feature type="signal peptide" evidence="1">
    <location>
        <begin position="1"/>
        <end position="23"/>
    </location>
</feature>
<evidence type="ECO:0000256" key="1">
    <source>
        <dbReference type="SAM" id="SignalP"/>
    </source>
</evidence>
<comment type="caution">
    <text evidence="2">The sequence shown here is derived from an EMBL/GenBank/DDBJ whole genome shotgun (WGS) entry which is preliminary data.</text>
</comment>
<evidence type="ECO:0000313" key="2">
    <source>
        <dbReference type="EMBL" id="TWF42352.1"/>
    </source>
</evidence>
<evidence type="ECO:0000313" key="3">
    <source>
        <dbReference type="Proteomes" id="UP000320811"/>
    </source>
</evidence>
<organism evidence="2 3">
    <name type="scientific">Chitinophaga polysaccharea</name>
    <dbReference type="NCBI Taxonomy" id="1293035"/>
    <lineage>
        <taxon>Bacteria</taxon>
        <taxon>Pseudomonadati</taxon>
        <taxon>Bacteroidota</taxon>
        <taxon>Chitinophagia</taxon>
        <taxon>Chitinophagales</taxon>
        <taxon>Chitinophagaceae</taxon>
        <taxon>Chitinophaga</taxon>
    </lineage>
</organism>
<dbReference type="RefSeq" id="WP_145665708.1">
    <property type="nucleotide sequence ID" value="NZ_VIWO01000002.1"/>
</dbReference>